<evidence type="ECO:0000256" key="1">
    <source>
        <dbReference type="SAM" id="Coils"/>
    </source>
</evidence>
<feature type="region of interest" description="Disordered" evidence="2">
    <location>
        <begin position="120"/>
        <end position="145"/>
    </location>
</feature>
<feature type="coiled-coil region" evidence="1">
    <location>
        <begin position="29"/>
        <end position="94"/>
    </location>
</feature>
<keyword evidence="1" id="KW-0175">Coiled coil</keyword>
<evidence type="ECO:0000256" key="2">
    <source>
        <dbReference type="SAM" id="MobiDB-lite"/>
    </source>
</evidence>
<protein>
    <submittedName>
        <fullName evidence="3">Uncharacterized protein</fullName>
    </submittedName>
</protein>
<keyword evidence="4" id="KW-1185">Reference proteome</keyword>
<gene>
    <name evidence="3" type="ORF">P154DRAFT_619774</name>
</gene>
<dbReference type="AlphaFoldDB" id="A0A6A5WL26"/>
<feature type="region of interest" description="Disordered" evidence="2">
    <location>
        <begin position="1"/>
        <end position="22"/>
    </location>
</feature>
<dbReference type="Proteomes" id="UP000799779">
    <property type="component" value="Unassembled WGS sequence"/>
</dbReference>
<feature type="compositionally biased region" description="Basic and acidic residues" evidence="2">
    <location>
        <begin position="8"/>
        <end position="17"/>
    </location>
</feature>
<name>A0A6A5WL26_9PLEO</name>
<accession>A0A6A5WL26</accession>
<reference evidence="3" key="1">
    <citation type="journal article" date="2020" name="Stud. Mycol.">
        <title>101 Dothideomycetes genomes: a test case for predicting lifestyles and emergence of pathogens.</title>
        <authorList>
            <person name="Haridas S."/>
            <person name="Albert R."/>
            <person name="Binder M."/>
            <person name="Bloem J."/>
            <person name="Labutti K."/>
            <person name="Salamov A."/>
            <person name="Andreopoulos B."/>
            <person name="Baker S."/>
            <person name="Barry K."/>
            <person name="Bills G."/>
            <person name="Bluhm B."/>
            <person name="Cannon C."/>
            <person name="Castanera R."/>
            <person name="Culley D."/>
            <person name="Daum C."/>
            <person name="Ezra D."/>
            <person name="Gonzalez J."/>
            <person name="Henrissat B."/>
            <person name="Kuo A."/>
            <person name="Liang C."/>
            <person name="Lipzen A."/>
            <person name="Lutzoni F."/>
            <person name="Magnuson J."/>
            <person name="Mondo S."/>
            <person name="Nolan M."/>
            <person name="Ohm R."/>
            <person name="Pangilinan J."/>
            <person name="Park H.-J."/>
            <person name="Ramirez L."/>
            <person name="Alfaro M."/>
            <person name="Sun H."/>
            <person name="Tritt A."/>
            <person name="Yoshinaga Y."/>
            <person name="Zwiers L.-H."/>
            <person name="Turgeon B."/>
            <person name="Goodwin S."/>
            <person name="Spatafora J."/>
            <person name="Crous P."/>
            <person name="Grigoriev I."/>
        </authorList>
    </citation>
    <scope>NUCLEOTIDE SEQUENCE</scope>
    <source>
        <strain evidence="3">CBS 123094</strain>
    </source>
</reference>
<evidence type="ECO:0000313" key="4">
    <source>
        <dbReference type="Proteomes" id="UP000799779"/>
    </source>
</evidence>
<sequence>MLTVEDPAAEHPGERKSMTGGWETAKRLKSSYLESVEKKKRDLKEREEELEEELEEMKAKMEEMEAEIEKLMREKEEMKELEQVKEEKDQRKAKTFGEREYQKACRNALRGKKCDCNPPHDPKAVGAFKKQHKESKRSEQTMGRCCDRGDVGSKGEIWIMSGIAGLPHFIATIQHPNWQHHLCDACL</sequence>
<organism evidence="3 4">
    <name type="scientific">Amniculicola lignicola CBS 123094</name>
    <dbReference type="NCBI Taxonomy" id="1392246"/>
    <lineage>
        <taxon>Eukaryota</taxon>
        <taxon>Fungi</taxon>
        <taxon>Dikarya</taxon>
        <taxon>Ascomycota</taxon>
        <taxon>Pezizomycotina</taxon>
        <taxon>Dothideomycetes</taxon>
        <taxon>Pleosporomycetidae</taxon>
        <taxon>Pleosporales</taxon>
        <taxon>Amniculicolaceae</taxon>
        <taxon>Amniculicola</taxon>
    </lineage>
</organism>
<evidence type="ECO:0000313" key="3">
    <source>
        <dbReference type="EMBL" id="KAF2000851.1"/>
    </source>
</evidence>
<proteinExistence type="predicted"/>
<dbReference type="EMBL" id="ML977586">
    <property type="protein sequence ID" value="KAF2000851.1"/>
    <property type="molecule type" value="Genomic_DNA"/>
</dbReference>